<dbReference type="OrthoDB" id="2212578at2"/>
<name>A0A2K4ZGX2_9FIRM</name>
<dbReference type="Gene3D" id="3.90.320.10">
    <property type="match status" value="1"/>
</dbReference>
<organism evidence="3 4">
    <name type="scientific">Acetatifactor muris</name>
    <dbReference type="NCBI Taxonomy" id="879566"/>
    <lineage>
        <taxon>Bacteria</taxon>
        <taxon>Bacillati</taxon>
        <taxon>Bacillota</taxon>
        <taxon>Clostridia</taxon>
        <taxon>Lachnospirales</taxon>
        <taxon>Lachnospiraceae</taxon>
        <taxon>Acetatifactor</taxon>
    </lineage>
</organism>
<evidence type="ECO:0000313" key="3">
    <source>
        <dbReference type="EMBL" id="SOY29718.1"/>
    </source>
</evidence>
<dbReference type="GO" id="GO:0016787">
    <property type="term" value="F:hydrolase activity"/>
    <property type="evidence" value="ECO:0007669"/>
    <property type="project" value="UniProtKB-KW"/>
</dbReference>
<evidence type="ECO:0000259" key="2">
    <source>
        <dbReference type="Pfam" id="PF12684"/>
    </source>
</evidence>
<reference evidence="3 4" key="1">
    <citation type="submission" date="2018-01" db="EMBL/GenBank/DDBJ databases">
        <authorList>
            <person name="Gaut B.S."/>
            <person name="Morton B.R."/>
            <person name="Clegg M.T."/>
            <person name="Duvall M.R."/>
        </authorList>
    </citation>
    <scope>NUCLEOTIDE SEQUENCE [LARGE SCALE GENOMIC DNA]</scope>
    <source>
        <strain evidence="3">GP69</strain>
    </source>
</reference>
<dbReference type="Pfam" id="PF12684">
    <property type="entry name" value="DUF3799"/>
    <property type="match status" value="1"/>
</dbReference>
<proteinExistence type="predicted"/>
<dbReference type="EMBL" id="OFSM01000011">
    <property type="protein sequence ID" value="SOY29718.1"/>
    <property type="molecule type" value="Genomic_DNA"/>
</dbReference>
<evidence type="ECO:0000313" key="4">
    <source>
        <dbReference type="Proteomes" id="UP000236311"/>
    </source>
</evidence>
<accession>A0A2K4ZGX2</accession>
<dbReference type="Proteomes" id="UP000236311">
    <property type="component" value="Unassembled WGS sequence"/>
</dbReference>
<keyword evidence="4" id="KW-1185">Reference proteome</keyword>
<keyword evidence="1" id="KW-0378">Hydrolase</keyword>
<feature type="domain" description="Putative exodeoxyribonuclease 8 PDDEXK-like" evidence="2">
    <location>
        <begin position="19"/>
        <end position="251"/>
    </location>
</feature>
<protein>
    <recommendedName>
        <fullName evidence="2">Putative exodeoxyribonuclease 8 PDDEXK-like domain-containing protein</fullName>
    </recommendedName>
</protein>
<dbReference type="InterPro" id="IPR011604">
    <property type="entry name" value="PDDEXK-like_dom_sf"/>
</dbReference>
<dbReference type="InterPro" id="IPR024432">
    <property type="entry name" value="Put_RecE_PDDEXK-like_dom"/>
</dbReference>
<sequence>MELSANNYYSAEANQEYMSVSQYKDFAGTYGKLGCEYGAMEKLAGRWEEKKTTALLVGSYVDSYFEGSLDKFKAENPEIFKKTGDKGLKAEYLKADDIIRRIERDQFFMMCLSGEKQVVMTGELFGAKWKIKIDSYIADKVIVDLKVMSSITKHEYVRDVGYLDFIRYWGYDIQGAIYQEIVRQNTGKRLPFYIAAASKEEETNIEVIHVTDNFLKDAMSMVEAAMPRILQVKSGEVKPDRCENCDCCRSTKVLRNPITILDLVKDI</sequence>
<dbReference type="RefSeq" id="WP_103239801.1">
    <property type="nucleotide sequence ID" value="NZ_JANJZD010000010.1"/>
</dbReference>
<gene>
    <name evidence="3" type="ORF">AMURIS_02439</name>
</gene>
<evidence type="ECO:0000256" key="1">
    <source>
        <dbReference type="ARBA" id="ARBA00022801"/>
    </source>
</evidence>
<dbReference type="AlphaFoldDB" id="A0A2K4ZGX2"/>